<dbReference type="PROSITE" id="PS50096">
    <property type="entry name" value="IQ"/>
    <property type="match status" value="1"/>
</dbReference>
<feature type="region of interest" description="Disordered" evidence="2">
    <location>
        <begin position="294"/>
        <end position="315"/>
    </location>
</feature>
<keyword evidence="1" id="KW-0175">Coiled coil</keyword>
<evidence type="ECO:0000313" key="4">
    <source>
        <dbReference type="Proteomes" id="UP001642360"/>
    </source>
</evidence>
<evidence type="ECO:0000256" key="2">
    <source>
        <dbReference type="SAM" id="MobiDB-lite"/>
    </source>
</evidence>
<protein>
    <submittedName>
        <fullName evidence="3">Uncharacterized protein</fullName>
    </submittedName>
</protein>
<proteinExistence type="predicted"/>
<feature type="compositionally biased region" description="Acidic residues" evidence="2">
    <location>
        <begin position="304"/>
        <end position="313"/>
    </location>
</feature>
<accession>A0ABC8T0R7</accession>
<comment type="caution">
    <text evidence="3">The sequence shown here is derived from an EMBL/GenBank/DDBJ whole genome shotgun (WGS) entry which is preliminary data.</text>
</comment>
<feature type="coiled-coil region" evidence="1">
    <location>
        <begin position="33"/>
        <end position="92"/>
    </location>
</feature>
<name>A0ABC8T0R7_9AQUA</name>
<dbReference type="Proteomes" id="UP001642360">
    <property type="component" value="Unassembled WGS sequence"/>
</dbReference>
<dbReference type="PANTHER" id="PTHR34380">
    <property type="entry name" value="BNAA03G12380D PROTEIN"/>
    <property type="match status" value="1"/>
</dbReference>
<sequence length="443" mass="50743">MEAELKKCKRVCDLLTESVTRLDEEQRGYIDREKMYRDREKRAEERYEQLLEEYKKVENEKKNMILELTNENAELRGAKNRAEADVEAWKKRFGVLEVRVLKVEEDTAMLMESDSKLKIKIDELQTEGRILDEALMKKESSNDENFQNEMELGNLWRVLYDHEKINTSPGEQSAYNSPAIASNRSQEADPHSMDMACDIEVPIRRQLVASSLAGSGRSGVADVIEIIDSDDETPSKACAVDFCTENTLMASMPKRKRVLSREASDDEKVVSPSYRSPVFIRRCEEKAGEKHNFRTSLCSSSSDDSSDSGDENSDSYMNNMISNLRTKACVHEADMLMAFERDSELCMNAVCALYRQQTSLLKSVKGSSFSKDRGFDQFDALRGSSLARFLTDGDPEGKLKKTVKELEEYDTKGIDECRKLARRYSSQLFETYQKKEDPFFLPR</sequence>
<dbReference type="EMBL" id="CAUOFW020003948">
    <property type="protein sequence ID" value="CAK9163036.1"/>
    <property type="molecule type" value="Genomic_DNA"/>
</dbReference>
<keyword evidence="4" id="KW-1185">Reference proteome</keyword>
<organism evidence="3 4">
    <name type="scientific">Ilex paraguariensis</name>
    <name type="common">yerba mate</name>
    <dbReference type="NCBI Taxonomy" id="185542"/>
    <lineage>
        <taxon>Eukaryota</taxon>
        <taxon>Viridiplantae</taxon>
        <taxon>Streptophyta</taxon>
        <taxon>Embryophyta</taxon>
        <taxon>Tracheophyta</taxon>
        <taxon>Spermatophyta</taxon>
        <taxon>Magnoliopsida</taxon>
        <taxon>eudicotyledons</taxon>
        <taxon>Gunneridae</taxon>
        <taxon>Pentapetalae</taxon>
        <taxon>asterids</taxon>
        <taxon>campanulids</taxon>
        <taxon>Aquifoliales</taxon>
        <taxon>Aquifoliaceae</taxon>
        <taxon>Ilex</taxon>
    </lineage>
</organism>
<evidence type="ECO:0000256" key="1">
    <source>
        <dbReference type="SAM" id="Coils"/>
    </source>
</evidence>
<dbReference type="PANTHER" id="PTHR34380:SF1">
    <property type="entry name" value="OS01G0221300 PROTEIN"/>
    <property type="match status" value="1"/>
</dbReference>
<evidence type="ECO:0000313" key="3">
    <source>
        <dbReference type="EMBL" id="CAK9163036.1"/>
    </source>
</evidence>
<gene>
    <name evidence="3" type="ORF">ILEXP_LOCUS32005</name>
</gene>
<reference evidence="3 4" key="1">
    <citation type="submission" date="2024-02" db="EMBL/GenBank/DDBJ databases">
        <authorList>
            <person name="Vignale AGUSTIN F."/>
            <person name="Sosa J E."/>
            <person name="Modenutti C."/>
        </authorList>
    </citation>
    <scope>NUCLEOTIDE SEQUENCE [LARGE SCALE GENOMIC DNA]</scope>
</reference>
<dbReference type="AlphaFoldDB" id="A0ABC8T0R7"/>